<evidence type="ECO:0000256" key="7">
    <source>
        <dbReference type="ARBA" id="ARBA00022989"/>
    </source>
</evidence>
<dbReference type="EMBL" id="JANATA010000010">
    <property type="protein sequence ID" value="MCP3428690.1"/>
    <property type="molecule type" value="Genomic_DNA"/>
</dbReference>
<sequence length="386" mass="42584">MIRVILLLAFLIIGLIAGPNLVGEKGYVLIALKNTTIEMSVISLGIMLFFAVVGFLIIEWVIKRTLAVVTGSKHWLGSWGERRRQKQFNIGMHALAEGDLLVARKALTKVSSANFEGLNLLAAADVEAKLGNETQALGYWQQASEIPGSSLAAKLSMARHEISQGRGAEALSIIDTLSAKQKQKPNVIEVWAGALAASEQWHELHTKLDSWKKALGDRYEYWLSLAAQADFAEIAQKDGANELMSEWQKLSRGQKKNIAEQKAFIEQLLAQNMHEEAQNQLIAAQKSGPHTELLPLFKQLVLDKPLPSIKVLEKWLKKDRENVLLYSTLAHVAFHSGDVILAEKAVKSALDYGKQQDDILLLAEIKAGQENPEEALALYKQGLNAG</sequence>
<dbReference type="Gene3D" id="1.25.40.10">
    <property type="entry name" value="Tetratricopeptide repeat domain"/>
    <property type="match status" value="1"/>
</dbReference>
<evidence type="ECO:0000256" key="5">
    <source>
        <dbReference type="ARBA" id="ARBA00022519"/>
    </source>
</evidence>
<evidence type="ECO:0000259" key="11">
    <source>
        <dbReference type="Pfam" id="PF07219"/>
    </source>
</evidence>
<keyword evidence="8 10" id="KW-0472">Membrane</keyword>
<evidence type="ECO:0000256" key="3">
    <source>
        <dbReference type="ARBA" id="ARBA00004744"/>
    </source>
</evidence>
<keyword evidence="7 10" id="KW-1133">Transmembrane helix</keyword>
<evidence type="ECO:0000256" key="9">
    <source>
        <dbReference type="ARBA" id="ARBA00023244"/>
    </source>
</evidence>
<dbReference type="InterPro" id="IPR005254">
    <property type="entry name" value="Heme_biosyn_assoc_TPR_pro"/>
</dbReference>
<dbReference type="GO" id="GO:0005886">
    <property type="term" value="C:plasma membrane"/>
    <property type="evidence" value="ECO:0007669"/>
    <property type="project" value="UniProtKB-SubCell"/>
</dbReference>
<dbReference type="InterPro" id="IPR010817">
    <property type="entry name" value="HemY_N"/>
</dbReference>
<reference evidence="12" key="1">
    <citation type="submission" date="2022-07" db="EMBL/GenBank/DDBJ databases">
        <title>Characterization of the Novel Bacterium Alteromonas immobilis LMIT006 and Alteromonas gregis LMIT007.</title>
        <authorList>
            <person name="Lin X."/>
        </authorList>
    </citation>
    <scope>NUCLEOTIDE SEQUENCE</scope>
    <source>
        <strain evidence="12">LMIT007</strain>
    </source>
</reference>
<proteinExistence type="predicted"/>
<dbReference type="SUPFAM" id="SSF48452">
    <property type="entry name" value="TPR-like"/>
    <property type="match status" value="1"/>
</dbReference>
<evidence type="ECO:0000256" key="2">
    <source>
        <dbReference type="ARBA" id="ARBA00004429"/>
    </source>
</evidence>
<name>A0AA41WYI9_9ALTE</name>
<accession>A0AA41WYI9</accession>
<dbReference type="NCBIfam" id="TIGR00540">
    <property type="entry name" value="TPR_hemY_coli"/>
    <property type="match status" value="1"/>
</dbReference>
<dbReference type="Proteomes" id="UP001165413">
    <property type="component" value="Unassembled WGS sequence"/>
</dbReference>
<dbReference type="GO" id="GO:0042168">
    <property type="term" value="P:heme metabolic process"/>
    <property type="evidence" value="ECO:0007669"/>
    <property type="project" value="InterPro"/>
</dbReference>
<keyword evidence="6 10" id="KW-0812">Transmembrane</keyword>
<keyword evidence="13" id="KW-1185">Reference proteome</keyword>
<keyword evidence="5" id="KW-0997">Cell inner membrane</keyword>
<evidence type="ECO:0000313" key="13">
    <source>
        <dbReference type="Proteomes" id="UP001165413"/>
    </source>
</evidence>
<comment type="subcellular location">
    <subcellularLocation>
        <location evidence="2">Cell inner membrane</location>
        <topology evidence="2">Multi-pass membrane protein</topology>
    </subcellularLocation>
</comment>
<dbReference type="InterPro" id="IPR011990">
    <property type="entry name" value="TPR-like_helical_dom_sf"/>
</dbReference>
<feature type="transmembrane region" description="Helical" evidence="10">
    <location>
        <begin position="39"/>
        <end position="62"/>
    </location>
</feature>
<gene>
    <name evidence="12" type="ORF">NLF92_07000</name>
</gene>
<evidence type="ECO:0000256" key="10">
    <source>
        <dbReference type="SAM" id="Phobius"/>
    </source>
</evidence>
<protein>
    <submittedName>
        <fullName evidence="12">Heme biosynthesis protein HemY</fullName>
    </submittedName>
</protein>
<evidence type="ECO:0000313" key="12">
    <source>
        <dbReference type="EMBL" id="MCP3428690.1"/>
    </source>
</evidence>
<comment type="function">
    <text evidence="1">Involved in a late step of protoheme IX synthesis.</text>
</comment>
<evidence type="ECO:0000256" key="1">
    <source>
        <dbReference type="ARBA" id="ARBA00002962"/>
    </source>
</evidence>
<comment type="pathway">
    <text evidence="3">Porphyrin-containing compound metabolism; protoheme biosynthesis.</text>
</comment>
<dbReference type="RefSeq" id="WP_254100210.1">
    <property type="nucleotide sequence ID" value="NZ_JANATA010000010.1"/>
</dbReference>
<feature type="domain" description="HemY N-terminal" evidence="11">
    <location>
        <begin position="26"/>
        <end position="127"/>
    </location>
</feature>
<organism evidence="12 13">
    <name type="scientific">Opacimonas viscosa</name>
    <dbReference type="NCBI Taxonomy" id="2961944"/>
    <lineage>
        <taxon>Bacteria</taxon>
        <taxon>Pseudomonadati</taxon>
        <taxon>Pseudomonadota</taxon>
        <taxon>Gammaproteobacteria</taxon>
        <taxon>Alteromonadales</taxon>
        <taxon>Alteromonadaceae</taxon>
        <taxon>Opacimonas</taxon>
    </lineage>
</organism>
<keyword evidence="4" id="KW-1003">Cell membrane</keyword>
<evidence type="ECO:0000256" key="6">
    <source>
        <dbReference type="ARBA" id="ARBA00022692"/>
    </source>
</evidence>
<evidence type="ECO:0000256" key="4">
    <source>
        <dbReference type="ARBA" id="ARBA00022475"/>
    </source>
</evidence>
<dbReference type="AlphaFoldDB" id="A0AA41WYI9"/>
<keyword evidence="9" id="KW-0627">Porphyrin biosynthesis</keyword>
<dbReference type="Pfam" id="PF07219">
    <property type="entry name" value="HemY_N"/>
    <property type="match status" value="1"/>
</dbReference>
<comment type="caution">
    <text evidence="12">The sequence shown here is derived from an EMBL/GenBank/DDBJ whole genome shotgun (WGS) entry which is preliminary data.</text>
</comment>
<dbReference type="GO" id="GO:0006779">
    <property type="term" value="P:porphyrin-containing compound biosynthetic process"/>
    <property type="evidence" value="ECO:0007669"/>
    <property type="project" value="UniProtKB-KW"/>
</dbReference>
<evidence type="ECO:0000256" key="8">
    <source>
        <dbReference type="ARBA" id="ARBA00023136"/>
    </source>
</evidence>